<proteinExistence type="predicted"/>
<evidence type="ECO:0000256" key="1">
    <source>
        <dbReference type="SAM" id="MobiDB-lite"/>
    </source>
</evidence>
<dbReference type="Proteomes" id="UP000824890">
    <property type="component" value="Unassembled WGS sequence"/>
</dbReference>
<evidence type="ECO:0000313" key="3">
    <source>
        <dbReference type="Proteomes" id="UP000824890"/>
    </source>
</evidence>
<feature type="region of interest" description="Disordered" evidence="1">
    <location>
        <begin position="232"/>
        <end position="273"/>
    </location>
</feature>
<reference evidence="2 3" key="1">
    <citation type="submission" date="2021-05" db="EMBL/GenBank/DDBJ databases">
        <title>Genome Assembly of Synthetic Allotetraploid Brassica napus Reveals Homoeologous Exchanges between Subgenomes.</title>
        <authorList>
            <person name="Davis J.T."/>
        </authorList>
    </citation>
    <scope>NUCLEOTIDE SEQUENCE [LARGE SCALE GENOMIC DNA]</scope>
    <source>
        <strain evidence="3">cv. Da-Ae</strain>
        <tissue evidence="2">Seedling</tissue>
    </source>
</reference>
<feature type="compositionally biased region" description="Acidic residues" evidence="1">
    <location>
        <begin position="232"/>
        <end position="250"/>
    </location>
</feature>
<sequence length="316" mass="36934">MPDNITRDECEEKQEHKCESFLSDGEKHRTPERSDVITYNVFVSPRNNSRVRHVYPEDIFGVRIADREINKRCWQGDEASRLNDCILKAPHSARNSASKDSVPFLQLPHFNEFTAKKIALHVRYSKNLKSFTWKNVLNWSGRLLVCQRELCGLLGAIPHLPYHKEECLWVVLADSNNVWFFQKEQASRQRTMELEKVKSRSRLFYLGNARISCDQKTSLKVEVLRRTNDFEGEVAEEGMEEEEEDENEENYESKYSEDEEDKRKGSFDQKKGSMIVNKMGRVPKSRAQMKIEKQKGLKLALCRFCLPNLPTILKRV</sequence>
<keyword evidence="3" id="KW-1185">Reference proteome</keyword>
<feature type="compositionally biased region" description="Basic and acidic residues" evidence="1">
    <location>
        <begin position="251"/>
        <end position="271"/>
    </location>
</feature>
<gene>
    <name evidence="2" type="ORF">HID58_074145</name>
</gene>
<organism evidence="2 3">
    <name type="scientific">Brassica napus</name>
    <name type="common">Rape</name>
    <dbReference type="NCBI Taxonomy" id="3708"/>
    <lineage>
        <taxon>Eukaryota</taxon>
        <taxon>Viridiplantae</taxon>
        <taxon>Streptophyta</taxon>
        <taxon>Embryophyta</taxon>
        <taxon>Tracheophyta</taxon>
        <taxon>Spermatophyta</taxon>
        <taxon>Magnoliopsida</taxon>
        <taxon>eudicotyledons</taxon>
        <taxon>Gunneridae</taxon>
        <taxon>Pentapetalae</taxon>
        <taxon>rosids</taxon>
        <taxon>malvids</taxon>
        <taxon>Brassicales</taxon>
        <taxon>Brassicaceae</taxon>
        <taxon>Brassiceae</taxon>
        <taxon>Brassica</taxon>
    </lineage>
</organism>
<protein>
    <submittedName>
        <fullName evidence="2">Uncharacterized protein</fullName>
    </submittedName>
</protein>
<accession>A0ABQ7YFW8</accession>
<name>A0ABQ7YFW8_BRANA</name>
<comment type="caution">
    <text evidence="2">The sequence shown here is derived from an EMBL/GenBank/DDBJ whole genome shotgun (WGS) entry which is preliminary data.</text>
</comment>
<dbReference type="EMBL" id="JAGKQM010000017">
    <property type="protein sequence ID" value="KAH0867123.1"/>
    <property type="molecule type" value="Genomic_DNA"/>
</dbReference>
<evidence type="ECO:0000313" key="2">
    <source>
        <dbReference type="EMBL" id="KAH0867123.1"/>
    </source>
</evidence>